<feature type="transmembrane region" description="Helical" evidence="6">
    <location>
        <begin position="9"/>
        <end position="26"/>
    </location>
</feature>
<keyword evidence="3 6" id="KW-0812">Transmembrane</keyword>
<accession>A0A9D5CIT8</accession>
<feature type="domain" description="EamA" evidence="7">
    <location>
        <begin position="182"/>
        <end position="320"/>
    </location>
</feature>
<reference evidence="8" key="2">
    <citation type="journal article" date="2022" name="Hortic Res">
        <title>The genome of Dioscorea zingiberensis sheds light on the biosynthesis, origin and evolution of the medicinally important diosgenin saponins.</title>
        <authorList>
            <person name="Li Y."/>
            <person name="Tan C."/>
            <person name="Li Z."/>
            <person name="Guo J."/>
            <person name="Li S."/>
            <person name="Chen X."/>
            <person name="Wang C."/>
            <person name="Dai X."/>
            <person name="Yang H."/>
            <person name="Song W."/>
            <person name="Hou L."/>
            <person name="Xu J."/>
            <person name="Tong Z."/>
            <person name="Xu A."/>
            <person name="Yuan X."/>
            <person name="Wang W."/>
            <person name="Yang Q."/>
            <person name="Chen L."/>
            <person name="Sun Z."/>
            <person name="Wang K."/>
            <person name="Pan B."/>
            <person name="Chen J."/>
            <person name="Bao Y."/>
            <person name="Liu F."/>
            <person name="Qi X."/>
            <person name="Gang D.R."/>
            <person name="Wen J."/>
            <person name="Li J."/>
        </authorList>
    </citation>
    <scope>NUCLEOTIDE SEQUENCE</scope>
    <source>
        <strain evidence="8">Dzin_1.0</strain>
    </source>
</reference>
<keyword evidence="4 6" id="KW-1133">Transmembrane helix</keyword>
<gene>
    <name evidence="8" type="ORF">J5N97_021272</name>
</gene>
<feature type="transmembrane region" description="Helical" evidence="6">
    <location>
        <begin position="245"/>
        <end position="265"/>
    </location>
</feature>
<evidence type="ECO:0000256" key="5">
    <source>
        <dbReference type="ARBA" id="ARBA00023136"/>
    </source>
</evidence>
<dbReference type="InterPro" id="IPR030184">
    <property type="entry name" value="WAT1-related"/>
</dbReference>
<dbReference type="AlphaFoldDB" id="A0A9D5CIT8"/>
<feature type="transmembrane region" description="Helical" evidence="6">
    <location>
        <begin position="38"/>
        <end position="59"/>
    </location>
</feature>
<evidence type="ECO:0000256" key="3">
    <source>
        <dbReference type="ARBA" id="ARBA00022692"/>
    </source>
</evidence>
<dbReference type="EMBL" id="JAGGNH010000005">
    <property type="protein sequence ID" value="KAJ0973313.1"/>
    <property type="molecule type" value="Genomic_DNA"/>
</dbReference>
<evidence type="ECO:0000256" key="2">
    <source>
        <dbReference type="ARBA" id="ARBA00007635"/>
    </source>
</evidence>
<feature type="transmembrane region" description="Helical" evidence="6">
    <location>
        <begin position="132"/>
        <end position="152"/>
    </location>
</feature>
<proteinExistence type="inferred from homology"/>
<evidence type="ECO:0000256" key="4">
    <source>
        <dbReference type="ARBA" id="ARBA00022989"/>
    </source>
</evidence>
<dbReference type="Proteomes" id="UP001085076">
    <property type="component" value="Miscellaneous, Linkage group lg05"/>
</dbReference>
<feature type="transmembrane region" description="Helical" evidence="6">
    <location>
        <begin position="71"/>
        <end position="90"/>
    </location>
</feature>
<dbReference type="InterPro" id="IPR000620">
    <property type="entry name" value="EamA_dom"/>
</dbReference>
<feature type="transmembrane region" description="Helical" evidence="6">
    <location>
        <begin position="96"/>
        <end position="120"/>
    </location>
</feature>
<feature type="transmembrane region" description="Helical" evidence="6">
    <location>
        <begin position="277"/>
        <end position="297"/>
    </location>
</feature>
<feature type="domain" description="EamA" evidence="7">
    <location>
        <begin position="10"/>
        <end position="138"/>
    </location>
</feature>
<keyword evidence="9" id="KW-1185">Reference proteome</keyword>
<organism evidence="8 9">
    <name type="scientific">Dioscorea zingiberensis</name>
    <dbReference type="NCBI Taxonomy" id="325984"/>
    <lineage>
        <taxon>Eukaryota</taxon>
        <taxon>Viridiplantae</taxon>
        <taxon>Streptophyta</taxon>
        <taxon>Embryophyta</taxon>
        <taxon>Tracheophyta</taxon>
        <taxon>Spermatophyta</taxon>
        <taxon>Magnoliopsida</taxon>
        <taxon>Liliopsida</taxon>
        <taxon>Dioscoreales</taxon>
        <taxon>Dioscoreaceae</taxon>
        <taxon>Dioscorea</taxon>
    </lineage>
</organism>
<evidence type="ECO:0000313" key="9">
    <source>
        <dbReference type="Proteomes" id="UP001085076"/>
    </source>
</evidence>
<evidence type="ECO:0000259" key="7">
    <source>
        <dbReference type="Pfam" id="PF00892"/>
    </source>
</evidence>
<comment type="subcellular location">
    <subcellularLocation>
        <location evidence="1 6">Membrane</location>
        <topology evidence="1 6">Multi-pass membrane protein</topology>
    </subcellularLocation>
</comment>
<reference evidence="8" key="1">
    <citation type="submission" date="2021-03" db="EMBL/GenBank/DDBJ databases">
        <authorList>
            <person name="Li Z."/>
            <person name="Yang C."/>
        </authorList>
    </citation>
    <scope>NUCLEOTIDE SEQUENCE</scope>
    <source>
        <strain evidence="8">Dzin_1.0</strain>
        <tissue evidence="8">Leaf</tissue>
    </source>
</reference>
<evidence type="ECO:0000313" key="8">
    <source>
        <dbReference type="EMBL" id="KAJ0973313.1"/>
    </source>
</evidence>
<dbReference type="PANTHER" id="PTHR31218">
    <property type="entry name" value="WAT1-RELATED PROTEIN"/>
    <property type="match status" value="1"/>
</dbReference>
<sequence>MEMDGGSKAYGVVILIQVMYAGMHIISKLALDFGLSPFVFVFYRQAAAVMVLLPFAFIVMRRGAPPLSFMILFKMFMHALIGITLSLNVYNVALNYTSATVASATNNSIPVITFFLAVLLRMESLKLKSISGMAKMVGMAFCVAGIMTIAFYTGPSLKNFVNHHDDHRVTHEPTHSTGAWIKGSFLMIFANTCWSLWLILQGKLLKEYPSKLLFTTFQCIFSMIQTFLVSLVFERNFARWKLHLDMGLLAVTYSGFLITGLSFYFQSWCVEKKGPVFLAMSTPLTFVFTIIGSSFILGKTLSLGSVLGGVFMVGGLYSVLWGKNMENRMLEEPCIEKGKACNEEKEMASSCPKIEIKE</sequence>
<dbReference type="GO" id="GO:0022857">
    <property type="term" value="F:transmembrane transporter activity"/>
    <property type="evidence" value="ECO:0007669"/>
    <property type="project" value="InterPro"/>
</dbReference>
<comment type="caution">
    <text evidence="8">The sequence shown here is derived from an EMBL/GenBank/DDBJ whole genome shotgun (WGS) entry which is preliminary data.</text>
</comment>
<comment type="similarity">
    <text evidence="2 6">Belongs to the drug/metabolite transporter (DMT) superfamily. Plant drug/metabolite exporter (P-DME) (TC 2.A.7.4) family.</text>
</comment>
<keyword evidence="5 6" id="KW-0472">Membrane</keyword>
<feature type="transmembrane region" description="Helical" evidence="6">
    <location>
        <begin position="212"/>
        <end position="233"/>
    </location>
</feature>
<feature type="transmembrane region" description="Helical" evidence="6">
    <location>
        <begin position="179"/>
        <end position="200"/>
    </location>
</feature>
<dbReference type="Pfam" id="PF00892">
    <property type="entry name" value="EamA"/>
    <property type="match status" value="2"/>
</dbReference>
<protein>
    <recommendedName>
        <fullName evidence="6">WAT1-related protein</fullName>
    </recommendedName>
</protein>
<dbReference type="SUPFAM" id="SSF103481">
    <property type="entry name" value="Multidrug resistance efflux transporter EmrE"/>
    <property type="match status" value="2"/>
</dbReference>
<dbReference type="OrthoDB" id="1718296at2759"/>
<evidence type="ECO:0000256" key="1">
    <source>
        <dbReference type="ARBA" id="ARBA00004141"/>
    </source>
</evidence>
<dbReference type="InterPro" id="IPR037185">
    <property type="entry name" value="EmrE-like"/>
</dbReference>
<dbReference type="GO" id="GO:0016020">
    <property type="term" value="C:membrane"/>
    <property type="evidence" value="ECO:0007669"/>
    <property type="project" value="UniProtKB-SubCell"/>
</dbReference>
<name>A0A9D5CIT8_9LILI</name>
<feature type="transmembrane region" description="Helical" evidence="6">
    <location>
        <begin position="303"/>
        <end position="321"/>
    </location>
</feature>
<evidence type="ECO:0000256" key="6">
    <source>
        <dbReference type="RuleBase" id="RU363077"/>
    </source>
</evidence>